<organism evidence="1 2">
    <name type="scientific">Brassica cretica</name>
    <name type="common">Mustard</name>
    <dbReference type="NCBI Taxonomy" id="69181"/>
    <lineage>
        <taxon>Eukaryota</taxon>
        <taxon>Viridiplantae</taxon>
        <taxon>Streptophyta</taxon>
        <taxon>Embryophyta</taxon>
        <taxon>Tracheophyta</taxon>
        <taxon>Spermatophyta</taxon>
        <taxon>Magnoliopsida</taxon>
        <taxon>eudicotyledons</taxon>
        <taxon>Gunneridae</taxon>
        <taxon>Pentapetalae</taxon>
        <taxon>rosids</taxon>
        <taxon>malvids</taxon>
        <taxon>Brassicales</taxon>
        <taxon>Brassicaceae</taxon>
        <taxon>Brassiceae</taxon>
        <taxon>Brassica</taxon>
    </lineage>
</organism>
<name>A0ABQ7ERC4_BRACR</name>
<dbReference type="EMBL" id="QGKV02000297">
    <property type="protein sequence ID" value="KAF3605389.1"/>
    <property type="molecule type" value="Genomic_DNA"/>
</dbReference>
<evidence type="ECO:0000313" key="2">
    <source>
        <dbReference type="Proteomes" id="UP000266723"/>
    </source>
</evidence>
<accession>A0ABQ7ERC4</accession>
<comment type="caution">
    <text evidence="1">The sequence shown here is derived from an EMBL/GenBank/DDBJ whole genome shotgun (WGS) entry which is preliminary data.</text>
</comment>
<protein>
    <submittedName>
        <fullName evidence="1">Uncharacterized protein</fullName>
    </submittedName>
</protein>
<reference evidence="1 2" key="1">
    <citation type="journal article" date="2020" name="BMC Genomics">
        <title>Intraspecific diversification of the crop wild relative Brassica cretica Lam. using demographic model selection.</title>
        <authorList>
            <person name="Kioukis A."/>
            <person name="Michalopoulou V.A."/>
            <person name="Briers L."/>
            <person name="Pirintsos S."/>
            <person name="Studholme D.J."/>
            <person name="Pavlidis P."/>
            <person name="Sarris P.F."/>
        </authorList>
    </citation>
    <scope>NUCLEOTIDE SEQUENCE [LARGE SCALE GENOMIC DNA]</scope>
    <source>
        <strain evidence="2">cv. PFS-1207/04</strain>
    </source>
</reference>
<proteinExistence type="predicted"/>
<evidence type="ECO:0000313" key="1">
    <source>
        <dbReference type="EMBL" id="KAF3605389.1"/>
    </source>
</evidence>
<keyword evidence="2" id="KW-1185">Reference proteome</keyword>
<dbReference type="Proteomes" id="UP000266723">
    <property type="component" value="Unassembled WGS sequence"/>
</dbReference>
<gene>
    <name evidence="1" type="ORF">DY000_02049019</name>
</gene>
<sequence>MEICGLRAVEENAKIAHSGVEFVSKIAAETCRMLFGIRTTGRGSESSEMWSPPVAVGFGLNRRRRIIWGRLVWPSGAVSAATKAASWSLVVF</sequence>